<feature type="region of interest" description="Disordered" evidence="1">
    <location>
        <begin position="55"/>
        <end position="154"/>
    </location>
</feature>
<feature type="compositionally biased region" description="Low complexity" evidence="1">
    <location>
        <begin position="55"/>
        <end position="95"/>
    </location>
</feature>
<organism evidence="3">
    <name type="scientific">Phenylobacterium glaciei</name>
    <dbReference type="NCBI Taxonomy" id="2803784"/>
    <lineage>
        <taxon>Bacteria</taxon>
        <taxon>Pseudomonadati</taxon>
        <taxon>Pseudomonadota</taxon>
        <taxon>Alphaproteobacteria</taxon>
        <taxon>Caulobacterales</taxon>
        <taxon>Caulobacteraceae</taxon>
        <taxon>Phenylobacterium</taxon>
    </lineage>
</organism>
<reference evidence="3" key="1">
    <citation type="submission" date="2021-01" db="EMBL/GenBank/DDBJ databases">
        <title>Genome sequence of Phenylobacterium sp. 20VBR1 isolated from a valley glaceir, Ny-Alesund, Svalbard.</title>
        <authorList>
            <person name="Thomas F.A."/>
            <person name="Krishnan K.P."/>
            <person name="Sinha R.K."/>
        </authorList>
    </citation>
    <scope>NUCLEOTIDE SEQUENCE</scope>
    <source>
        <strain evidence="3">20VBR1</strain>
    </source>
</reference>
<dbReference type="EMBL" id="CP068570">
    <property type="protein sequence ID" value="QQZ50742.1"/>
    <property type="molecule type" value="Genomic_DNA"/>
</dbReference>
<evidence type="ECO:0000256" key="1">
    <source>
        <dbReference type="SAM" id="MobiDB-lite"/>
    </source>
</evidence>
<keyword evidence="2" id="KW-0812">Transmembrane</keyword>
<feature type="transmembrane region" description="Helical" evidence="2">
    <location>
        <begin position="228"/>
        <end position="245"/>
    </location>
</feature>
<evidence type="ECO:0000256" key="2">
    <source>
        <dbReference type="SAM" id="Phobius"/>
    </source>
</evidence>
<name>A0A974P4C9_9CAUL</name>
<feature type="transmembrane region" description="Helical" evidence="2">
    <location>
        <begin position="312"/>
        <end position="331"/>
    </location>
</feature>
<proteinExistence type="predicted"/>
<keyword evidence="2" id="KW-1133">Transmembrane helix</keyword>
<evidence type="ECO:0008006" key="4">
    <source>
        <dbReference type="Google" id="ProtNLM"/>
    </source>
</evidence>
<feature type="transmembrane region" description="Helical" evidence="2">
    <location>
        <begin position="204"/>
        <end position="222"/>
    </location>
</feature>
<keyword evidence="2" id="KW-0472">Membrane</keyword>
<accession>A0A974P4C9</accession>
<protein>
    <recommendedName>
        <fullName evidence="4">EF-hand domain-containing protein</fullName>
    </recommendedName>
</protein>
<evidence type="ECO:0000313" key="3">
    <source>
        <dbReference type="EMBL" id="QQZ50742.1"/>
    </source>
</evidence>
<feature type="transmembrane region" description="Helical" evidence="2">
    <location>
        <begin position="257"/>
        <end position="281"/>
    </location>
</feature>
<gene>
    <name evidence="3" type="ORF">JKL49_05005</name>
</gene>
<dbReference type="AlphaFoldDB" id="A0A974P4C9"/>
<sequence>MGFFKVLDANGDGKIDGFENQAYETRIAPEITRMSFPGEGAASATARPWAAITTPATSRAAAAGPTAADGRAAAPAWRAPRGRGPLRPAQRTPAGARRRRRSGLEGHSRGMGQGGRQAVRDPRRRRRRQVDPGHSARPAHGPAPTPLRRGFVPRRQKRRFHDCWPRLTAGNSTRAPRGPAGTMTLRGLLNEQLDIVAAESRATLWIRLFITFISAVLFGFNFGPTPAVVWLAAVFAGEAWTWWVTRDAAAGRRPSTATRLLYVGAVIAVSLTWSAAAWMYWRTGSQALQLVCIAISASQMIHGQCFAFRSKLALGILAGIPAALLVSLILFDGGFHGIPLLTLG</sequence>